<reference evidence="1 2" key="1">
    <citation type="submission" date="2018-10" db="EMBL/GenBank/DDBJ databases">
        <title>Genome assembly for a Yunnan-Guizhou Plateau 3E fish, Anabarilius grahami (Regan), and its evolutionary and genetic applications.</title>
        <authorList>
            <person name="Jiang W."/>
        </authorList>
    </citation>
    <scope>NUCLEOTIDE SEQUENCE [LARGE SCALE GENOMIC DNA]</scope>
    <source>
        <strain evidence="1">AG-KIZ</strain>
        <tissue evidence="1">Muscle</tissue>
    </source>
</reference>
<evidence type="ECO:0000313" key="1">
    <source>
        <dbReference type="EMBL" id="ROL43569.1"/>
    </source>
</evidence>
<protein>
    <submittedName>
        <fullName evidence="1">Uncharacterized protein</fullName>
    </submittedName>
</protein>
<accession>A0A3N0YBF1</accession>
<dbReference type="AlphaFoldDB" id="A0A3N0YBF1"/>
<dbReference type="EMBL" id="RJVU01047928">
    <property type="protein sequence ID" value="ROL43569.1"/>
    <property type="molecule type" value="Genomic_DNA"/>
</dbReference>
<gene>
    <name evidence="1" type="ORF">DPX16_13500</name>
</gene>
<keyword evidence="2" id="KW-1185">Reference proteome</keyword>
<dbReference type="Proteomes" id="UP000281406">
    <property type="component" value="Unassembled WGS sequence"/>
</dbReference>
<organism evidence="1 2">
    <name type="scientific">Anabarilius grahami</name>
    <name type="common">Kanglang fish</name>
    <name type="synonym">Barilius grahami</name>
    <dbReference type="NCBI Taxonomy" id="495550"/>
    <lineage>
        <taxon>Eukaryota</taxon>
        <taxon>Metazoa</taxon>
        <taxon>Chordata</taxon>
        <taxon>Craniata</taxon>
        <taxon>Vertebrata</taxon>
        <taxon>Euteleostomi</taxon>
        <taxon>Actinopterygii</taxon>
        <taxon>Neopterygii</taxon>
        <taxon>Teleostei</taxon>
        <taxon>Ostariophysi</taxon>
        <taxon>Cypriniformes</taxon>
        <taxon>Xenocyprididae</taxon>
        <taxon>Xenocypridinae</taxon>
        <taxon>Xenocypridinae incertae sedis</taxon>
        <taxon>Anabarilius</taxon>
    </lineage>
</organism>
<comment type="caution">
    <text evidence="1">The sequence shown here is derived from an EMBL/GenBank/DDBJ whole genome shotgun (WGS) entry which is preliminary data.</text>
</comment>
<proteinExistence type="predicted"/>
<name>A0A3N0YBF1_ANAGA</name>
<evidence type="ECO:0000313" key="2">
    <source>
        <dbReference type="Proteomes" id="UP000281406"/>
    </source>
</evidence>
<sequence length="87" mass="9854">MLLGWKLHLYGYKKKKEMDVECSSCRCTMLKGTGVSFILLCLMAEVSLSAQQVLRIETLGVGRDSRISRKTVPKHCENDLKLSSKYV</sequence>